<comment type="similarity">
    <text evidence="3">Belongs to the UbiH/COQ6 family.</text>
</comment>
<dbReference type="GO" id="GO:0006744">
    <property type="term" value="P:ubiquinone biosynthetic process"/>
    <property type="evidence" value="ECO:0007669"/>
    <property type="project" value="UniProtKB-UniPathway"/>
</dbReference>
<dbReference type="Proteomes" id="UP000293465">
    <property type="component" value="Unassembled WGS sequence"/>
</dbReference>
<evidence type="ECO:0000256" key="8">
    <source>
        <dbReference type="SAM" id="Phobius"/>
    </source>
</evidence>
<dbReference type="InterPro" id="IPR010971">
    <property type="entry name" value="UbiH/COQ6"/>
</dbReference>
<proteinExistence type="inferred from homology"/>
<dbReference type="EMBL" id="SEZJ01000012">
    <property type="protein sequence ID" value="RYU45586.1"/>
    <property type="molecule type" value="Genomic_DNA"/>
</dbReference>
<dbReference type="Gene3D" id="3.50.50.60">
    <property type="entry name" value="FAD/NAD(P)-binding domain"/>
    <property type="match status" value="2"/>
</dbReference>
<evidence type="ECO:0000259" key="9">
    <source>
        <dbReference type="Pfam" id="PF01494"/>
    </source>
</evidence>
<dbReference type="OrthoDB" id="9769565at2"/>
<evidence type="ECO:0000256" key="3">
    <source>
        <dbReference type="ARBA" id="ARBA00005349"/>
    </source>
</evidence>
<dbReference type="NCBIfam" id="TIGR01984">
    <property type="entry name" value="UbiH"/>
    <property type="match status" value="1"/>
</dbReference>
<evidence type="ECO:0000256" key="6">
    <source>
        <dbReference type="ARBA" id="ARBA00023002"/>
    </source>
</evidence>
<evidence type="ECO:0000256" key="5">
    <source>
        <dbReference type="ARBA" id="ARBA00022827"/>
    </source>
</evidence>
<dbReference type="PROSITE" id="PS01304">
    <property type="entry name" value="UBIH"/>
    <property type="match status" value="1"/>
</dbReference>
<dbReference type="InterPro" id="IPR002938">
    <property type="entry name" value="FAD-bd"/>
</dbReference>
<dbReference type="PRINTS" id="PR00420">
    <property type="entry name" value="RNGMNOXGNASE"/>
</dbReference>
<gene>
    <name evidence="10" type="ORF">ERW49_13805</name>
</gene>
<dbReference type="SUPFAM" id="SSF51905">
    <property type="entry name" value="FAD/NAD(P)-binding domain"/>
    <property type="match status" value="1"/>
</dbReference>
<feature type="transmembrane region" description="Helical" evidence="8">
    <location>
        <begin position="6"/>
        <end position="26"/>
    </location>
</feature>
<keyword evidence="6" id="KW-0560">Oxidoreductase</keyword>
<keyword evidence="8" id="KW-1133">Transmembrane helix</keyword>
<accession>A0A4Q5KJC7</accession>
<dbReference type="PANTHER" id="PTHR43876">
    <property type="entry name" value="UBIQUINONE BIOSYNTHESIS MONOOXYGENASE COQ6, MITOCHONDRIAL"/>
    <property type="match status" value="1"/>
</dbReference>
<dbReference type="InterPro" id="IPR018168">
    <property type="entry name" value="Ubi_Hdrlase_CS"/>
</dbReference>
<evidence type="ECO:0000313" key="10">
    <source>
        <dbReference type="EMBL" id="RYU45586.1"/>
    </source>
</evidence>
<dbReference type="InterPro" id="IPR036188">
    <property type="entry name" value="FAD/NAD-bd_sf"/>
</dbReference>
<evidence type="ECO:0000256" key="1">
    <source>
        <dbReference type="ARBA" id="ARBA00001974"/>
    </source>
</evidence>
<dbReference type="AlphaFoldDB" id="A0A4Q5KJC7"/>
<dbReference type="NCBIfam" id="TIGR01988">
    <property type="entry name" value="Ubi-OHases"/>
    <property type="match status" value="1"/>
</dbReference>
<evidence type="ECO:0000256" key="7">
    <source>
        <dbReference type="ARBA" id="ARBA00023033"/>
    </source>
</evidence>
<evidence type="ECO:0000313" key="11">
    <source>
        <dbReference type="Proteomes" id="UP000293465"/>
    </source>
</evidence>
<evidence type="ECO:0000256" key="4">
    <source>
        <dbReference type="ARBA" id="ARBA00022630"/>
    </source>
</evidence>
<name>A0A4Q5KJC7_9GAMM</name>
<organism evidence="10 11">
    <name type="scientific">Aliivibrio finisterrensis</name>
    <dbReference type="NCBI Taxonomy" id="511998"/>
    <lineage>
        <taxon>Bacteria</taxon>
        <taxon>Pseudomonadati</taxon>
        <taxon>Pseudomonadota</taxon>
        <taxon>Gammaproteobacteria</taxon>
        <taxon>Vibrionales</taxon>
        <taxon>Vibrionaceae</taxon>
        <taxon>Aliivibrio</taxon>
    </lineage>
</organism>
<dbReference type="Pfam" id="PF01494">
    <property type="entry name" value="FAD_binding_3"/>
    <property type="match status" value="1"/>
</dbReference>
<comment type="caution">
    <text evidence="10">The sequence shown here is derived from an EMBL/GenBank/DDBJ whole genome shotgun (WGS) entry which is preliminary data.</text>
</comment>
<keyword evidence="5" id="KW-0274">FAD</keyword>
<sequence>MDNAMTHYDVVIVGGAMAGATLALALEKMNQETLSIAVIEAVEPKLDQHPGYDSRSIALSSGTTQLLQDIGLWSGIASFSTPIDHIHVSDRHHMGLTELTAKELNVDALGYVVELADVGRFYHQKLEISPHIELICPASVLGIDREQSLSKITLSTGEQISTSLVIAADGAESKTCKSMNIESLNDDFEQVAIIANITTDIHPQGKAFERFTEHGPLALLPMSQGRSSLVWCVSPEESQQILGYDDDTFLAHLQQAFGWRLGQLTKTGQRAHYPLWLRRQKQHISHRFAAIGNAAQTLHPIAGQGFNLGIRDVFSLADCITLANQAGNDIGEYSVLSAYQKRRQPDQQQTITMTAGLVSIFANNAFPMVIGRNVSLCAVDTFRAFLKPLTLRAMGRVNR</sequence>
<dbReference type="NCBIfam" id="NF004356">
    <property type="entry name" value="PRK05732.1"/>
    <property type="match status" value="1"/>
</dbReference>
<comment type="pathway">
    <text evidence="2">Cofactor biosynthesis; ubiquinone biosynthesis.</text>
</comment>
<dbReference type="UniPathway" id="UPA00232"/>
<keyword evidence="8" id="KW-0812">Transmembrane</keyword>
<keyword evidence="7" id="KW-0503">Monooxygenase</keyword>
<reference evidence="10 11" key="1">
    <citation type="submission" date="2019-02" db="EMBL/GenBank/DDBJ databases">
        <title>Genome sequences of Aliivibrio finisterrensis strains from farmed Atlantic salmon.</title>
        <authorList>
            <person name="Bowman J.P."/>
        </authorList>
    </citation>
    <scope>NUCLEOTIDE SEQUENCE [LARGE SCALE GENOMIC DNA]</scope>
    <source>
        <strain evidence="10 11">A32</strain>
    </source>
</reference>
<keyword evidence="4" id="KW-0285">Flavoprotein</keyword>
<dbReference type="InterPro" id="IPR051205">
    <property type="entry name" value="UbiH/COQ6_monooxygenase"/>
</dbReference>
<evidence type="ECO:0000256" key="2">
    <source>
        <dbReference type="ARBA" id="ARBA00004749"/>
    </source>
</evidence>
<keyword evidence="8" id="KW-0472">Membrane</keyword>
<dbReference type="PANTHER" id="PTHR43876:SF8">
    <property type="entry name" value="2-OCTAPRENYL-6-METHOXYPHENOL HYDROXYLASE"/>
    <property type="match status" value="1"/>
</dbReference>
<feature type="domain" description="FAD-binding" evidence="9">
    <location>
        <begin position="8"/>
        <end position="352"/>
    </location>
</feature>
<dbReference type="GO" id="GO:0008681">
    <property type="term" value="F:2-octaprenyl-6-methoxyphenol hydroxylase activity"/>
    <property type="evidence" value="ECO:0007669"/>
    <property type="project" value="InterPro"/>
</dbReference>
<dbReference type="InterPro" id="IPR011295">
    <property type="entry name" value="UbiH"/>
</dbReference>
<dbReference type="GO" id="GO:0071949">
    <property type="term" value="F:FAD binding"/>
    <property type="evidence" value="ECO:0007669"/>
    <property type="project" value="InterPro"/>
</dbReference>
<protein>
    <submittedName>
        <fullName evidence="10">2-octaprenyl-6-methoxyphenyl hydroxylase</fullName>
    </submittedName>
</protein>
<comment type="cofactor">
    <cofactor evidence="1">
        <name>FAD</name>
        <dbReference type="ChEBI" id="CHEBI:57692"/>
    </cofactor>
</comment>